<dbReference type="GO" id="GO:0006952">
    <property type="term" value="P:defense response"/>
    <property type="evidence" value="ECO:0007669"/>
    <property type="project" value="InterPro"/>
</dbReference>
<dbReference type="PaxDb" id="3708-A0A078JAE9"/>
<dbReference type="PANTHER" id="PTHR11017:SF333">
    <property type="entry name" value="ADP-RIBOSYL CYCLASE_CYCLIC ADP-RIBOSE HYDROLASE-RELATED"/>
    <property type="match status" value="1"/>
</dbReference>
<evidence type="ECO:0000313" key="2">
    <source>
        <dbReference type="Proteomes" id="UP000028999"/>
    </source>
</evidence>
<dbReference type="Proteomes" id="UP000028999">
    <property type="component" value="Unassembled WGS sequence"/>
</dbReference>
<evidence type="ECO:0000313" key="1">
    <source>
        <dbReference type="EMBL" id="CDY62345.1"/>
    </source>
</evidence>
<dbReference type="EMBL" id="LK034131">
    <property type="protein sequence ID" value="CDY62345.1"/>
    <property type="molecule type" value="Genomic_DNA"/>
</dbReference>
<keyword evidence="2" id="KW-1185">Reference proteome</keyword>
<reference evidence="1 2" key="1">
    <citation type="journal article" date="2014" name="Science">
        <title>Plant genetics. Early allopolyploid evolution in the post-Neolithic Brassica napus oilseed genome.</title>
        <authorList>
            <person name="Chalhoub B."/>
            <person name="Denoeud F."/>
            <person name="Liu S."/>
            <person name="Parkin I.A."/>
            <person name="Tang H."/>
            <person name="Wang X."/>
            <person name="Chiquet J."/>
            <person name="Belcram H."/>
            <person name="Tong C."/>
            <person name="Samans B."/>
            <person name="Correa M."/>
            <person name="Da Silva C."/>
            <person name="Just J."/>
            <person name="Falentin C."/>
            <person name="Koh C.S."/>
            <person name="Le Clainche I."/>
            <person name="Bernard M."/>
            <person name="Bento P."/>
            <person name="Noel B."/>
            <person name="Labadie K."/>
            <person name="Alberti A."/>
            <person name="Charles M."/>
            <person name="Arnaud D."/>
            <person name="Guo H."/>
            <person name="Daviaud C."/>
            <person name="Alamery S."/>
            <person name="Jabbari K."/>
            <person name="Zhao M."/>
            <person name="Edger P.P."/>
            <person name="Chelaifa H."/>
            <person name="Tack D."/>
            <person name="Lassalle G."/>
            <person name="Mestiri I."/>
            <person name="Schnel N."/>
            <person name="Le Paslier M.C."/>
            <person name="Fan G."/>
            <person name="Renault V."/>
            <person name="Bayer P.E."/>
            <person name="Golicz A.A."/>
            <person name="Manoli S."/>
            <person name="Lee T.H."/>
            <person name="Thi V.H."/>
            <person name="Chalabi S."/>
            <person name="Hu Q."/>
            <person name="Fan C."/>
            <person name="Tollenaere R."/>
            <person name="Lu Y."/>
            <person name="Battail C."/>
            <person name="Shen J."/>
            <person name="Sidebottom C.H."/>
            <person name="Wang X."/>
            <person name="Canaguier A."/>
            <person name="Chauveau A."/>
            <person name="Berard A."/>
            <person name="Deniot G."/>
            <person name="Guan M."/>
            <person name="Liu Z."/>
            <person name="Sun F."/>
            <person name="Lim Y.P."/>
            <person name="Lyons E."/>
            <person name="Town C.D."/>
            <person name="Bancroft I."/>
            <person name="Wang X."/>
            <person name="Meng J."/>
            <person name="Ma J."/>
            <person name="Pires J.C."/>
            <person name="King G.J."/>
            <person name="Brunel D."/>
            <person name="Delourme R."/>
            <person name="Renard M."/>
            <person name="Aury J.M."/>
            <person name="Adams K.L."/>
            <person name="Batley J."/>
            <person name="Snowdon R.J."/>
            <person name="Tost J."/>
            <person name="Edwards D."/>
            <person name="Zhou Y."/>
            <person name="Hua W."/>
            <person name="Sharpe A.G."/>
            <person name="Paterson A.H."/>
            <person name="Guan C."/>
            <person name="Wincker P."/>
        </authorList>
    </citation>
    <scope>NUCLEOTIDE SEQUENCE [LARGE SCALE GENOMIC DNA]</scope>
    <source>
        <strain evidence="2">cv. Darmor-bzh</strain>
    </source>
</reference>
<proteinExistence type="predicted"/>
<dbReference type="AlphaFoldDB" id="A0A078JAE9"/>
<dbReference type="InterPro" id="IPR027417">
    <property type="entry name" value="P-loop_NTPase"/>
</dbReference>
<dbReference type="Gramene" id="CDY62345">
    <property type="protein sequence ID" value="CDY62345"/>
    <property type="gene ID" value="GSBRNA2T00036189001"/>
</dbReference>
<organism evidence="1 2">
    <name type="scientific">Brassica napus</name>
    <name type="common">Rape</name>
    <dbReference type="NCBI Taxonomy" id="3708"/>
    <lineage>
        <taxon>Eukaryota</taxon>
        <taxon>Viridiplantae</taxon>
        <taxon>Streptophyta</taxon>
        <taxon>Embryophyta</taxon>
        <taxon>Tracheophyta</taxon>
        <taxon>Spermatophyta</taxon>
        <taxon>Magnoliopsida</taxon>
        <taxon>eudicotyledons</taxon>
        <taxon>Gunneridae</taxon>
        <taxon>Pentapetalae</taxon>
        <taxon>rosids</taxon>
        <taxon>malvids</taxon>
        <taxon>Brassicales</taxon>
        <taxon>Brassicaceae</taxon>
        <taxon>Brassiceae</taxon>
        <taxon>Brassica</taxon>
    </lineage>
</organism>
<dbReference type="PANTHER" id="PTHR11017">
    <property type="entry name" value="LEUCINE-RICH REPEAT-CONTAINING PROTEIN"/>
    <property type="match status" value="1"/>
</dbReference>
<sequence length="105" mass="11950">MANETLWFGPGSRIIITTQDHRVLKSSRINHIHMVKLPSYLEALQMFCMRAFGQKDPNDGFGMRACEVINLVGKLPLGIRVMGFPFSRNVRARLERGTTKFKDSP</sequence>
<gene>
    <name evidence="1" type="primary">BnaCnng40000D</name>
    <name evidence="1" type="ORF">GSBRNA2T00036189001</name>
</gene>
<accession>A0A078JAE9</accession>
<dbReference type="SUPFAM" id="SSF52540">
    <property type="entry name" value="P-loop containing nucleoside triphosphate hydrolases"/>
    <property type="match status" value="1"/>
</dbReference>
<protein>
    <submittedName>
        <fullName evidence="1">BnaCnng40000D protein</fullName>
    </submittedName>
</protein>
<name>A0A078JAE9_BRANA</name>
<dbReference type="InterPro" id="IPR044974">
    <property type="entry name" value="Disease_R_plants"/>
</dbReference>